<dbReference type="PANTHER" id="PTHR30349:SF64">
    <property type="entry name" value="PROPHAGE INTEGRASE INTD-RELATED"/>
    <property type="match status" value="1"/>
</dbReference>
<evidence type="ECO:0000313" key="6">
    <source>
        <dbReference type="Proteomes" id="UP000282759"/>
    </source>
</evidence>
<dbReference type="GO" id="GO:0006310">
    <property type="term" value="P:DNA recombination"/>
    <property type="evidence" value="ECO:0007669"/>
    <property type="project" value="UniProtKB-KW"/>
</dbReference>
<evidence type="ECO:0000256" key="1">
    <source>
        <dbReference type="ARBA" id="ARBA00008857"/>
    </source>
</evidence>
<dbReference type="Pfam" id="PF17293">
    <property type="entry name" value="Arm-DNA-bind_5"/>
    <property type="match status" value="1"/>
</dbReference>
<sequence length="404" mass="46894">MNNSGDMYNFSVKLWYNKKRIAANGLASLYLQVILNSRHKEFPLKLKWPADRIDLAAGTLLPKKRGDQEVNDLNMIILDTMGKYNEVVIRYRMKQAPIDLVTFTREVTTGDKKANLVSWMRNEIVIRYKRKEIGKRSYLNHNSAVAAMEAFDKCWPFDQLDVKWMKRFKTHLVAEGYSPGGVWSIIKSLKAYLQFSRLEPMLHVDEAVAGFPNPLPTWNTTFLTKDEVRLLIILLRSGNLLDTELTVLRAFLFQCFTSLRISDVYRVNAKWQLSDGYLDFIPKKNEKKGKWVHVPIMPMAMNFVSNTLDKYFELPNEAEYNEKLKAIARKAGIKKRLTSHVGRHTYGYLFMTTMGNLKALQEIMGHSKLDTTTRYAHLDDEYKTASVNKIQEGFNDLFVKRKPR</sequence>
<dbReference type="GO" id="GO:0003677">
    <property type="term" value="F:DNA binding"/>
    <property type="evidence" value="ECO:0007669"/>
    <property type="project" value="UniProtKB-KW"/>
</dbReference>
<comment type="similarity">
    <text evidence="1">Belongs to the 'phage' integrase family.</text>
</comment>
<evidence type="ECO:0000313" key="5">
    <source>
        <dbReference type="EMBL" id="RVU01072.1"/>
    </source>
</evidence>
<keyword evidence="6" id="KW-1185">Reference proteome</keyword>
<keyword evidence="3" id="KW-0233">DNA recombination</keyword>
<evidence type="ECO:0000256" key="2">
    <source>
        <dbReference type="ARBA" id="ARBA00023125"/>
    </source>
</evidence>
<gene>
    <name evidence="5" type="ORF">EOD41_10685</name>
</gene>
<dbReference type="InterPro" id="IPR013762">
    <property type="entry name" value="Integrase-like_cat_sf"/>
</dbReference>
<dbReference type="InterPro" id="IPR011010">
    <property type="entry name" value="DNA_brk_join_enz"/>
</dbReference>
<dbReference type="CDD" id="cd01185">
    <property type="entry name" value="INTN1_C_like"/>
    <property type="match status" value="1"/>
</dbReference>
<reference evidence="5 6" key="1">
    <citation type="submission" date="2019-01" db="EMBL/GenBank/DDBJ databases">
        <authorList>
            <person name="Chen W.-M."/>
        </authorList>
    </citation>
    <scope>NUCLEOTIDE SEQUENCE [LARGE SCALE GENOMIC DNA]</scope>
    <source>
        <strain evidence="5 6">YBJ-36</strain>
    </source>
</reference>
<proteinExistence type="inferred from homology"/>
<dbReference type="InterPro" id="IPR050090">
    <property type="entry name" value="Tyrosine_recombinase_XerCD"/>
</dbReference>
<dbReference type="SUPFAM" id="SSF56349">
    <property type="entry name" value="DNA breaking-rejoining enzymes"/>
    <property type="match status" value="1"/>
</dbReference>
<dbReference type="InterPro" id="IPR035386">
    <property type="entry name" value="Arm-DNA-bind_5"/>
</dbReference>
<organism evidence="5 6">
    <name type="scientific">Mucilaginibacter limnophilus</name>
    <dbReference type="NCBI Taxonomy" id="1932778"/>
    <lineage>
        <taxon>Bacteria</taxon>
        <taxon>Pseudomonadati</taxon>
        <taxon>Bacteroidota</taxon>
        <taxon>Sphingobacteriia</taxon>
        <taxon>Sphingobacteriales</taxon>
        <taxon>Sphingobacteriaceae</taxon>
        <taxon>Mucilaginibacter</taxon>
    </lineage>
</organism>
<dbReference type="Gene3D" id="1.10.150.130">
    <property type="match status" value="1"/>
</dbReference>
<comment type="caution">
    <text evidence="5">The sequence shown here is derived from an EMBL/GenBank/DDBJ whole genome shotgun (WGS) entry which is preliminary data.</text>
</comment>
<evidence type="ECO:0000256" key="3">
    <source>
        <dbReference type="ARBA" id="ARBA00023172"/>
    </source>
</evidence>
<dbReference type="EMBL" id="SACK01000003">
    <property type="protein sequence ID" value="RVU01072.1"/>
    <property type="molecule type" value="Genomic_DNA"/>
</dbReference>
<keyword evidence="2" id="KW-0238">DNA-binding</keyword>
<dbReference type="OrthoDB" id="1493636at2"/>
<dbReference type="InterPro" id="IPR025269">
    <property type="entry name" value="SAM-like_dom"/>
</dbReference>
<dbReference type="InterPro" id="IPR002104">
    <property type="entry name" value="Integrase_catalytic"/>
</dbReference>
<dbReference type="Gene3D" id="1.10.443.10">
    <property type="entry name" value="Intergrase catalytic core"/>
    <property type="match status" value="1"/>
</dbReference>
<dbReference type="RefSeq" id="WP_127704783.1">
    <property type="nucleotide sequence ID" value="NZ_SACK01000003.1"/>
</dbReference>
<accession>A0A437MTT5</accession>
<evidence type="ECO:0000259" key="4">
    <source>
        <dbReference type="PROSITE" id="PS51898"/>
    </source>
</evidence>
<feature type="domain" description="Tyr recombinase" evidence="4">
    <location>
        <begin position="218"/>
        <end position="388"/>
    </location>
</feature>
<dbReference type="AlphaFoldDB" id="A0A437MTT5"/>
<dbReference type="Pfam" id="PF00589">
    <property type="entry name" value="Phage_integrase"/>
    <property type="match status" value="1"/>
</dbReference>
<protein>
    <submittedName>
        <fullName evidence="5">Site-specific integrase</fullName>
    </submittedName>
</protein>
<dbReference type="GO" id="GO:0015074">
    <property type="term" value="P:DNA integration"/>
    <property type="evidence" value="ECO:0007669"/>
    <property type="project" value="InterPro"/>
</dbReference>
<dbReference type="PANTHER" id="PTHR30349">
    <property type="entry name" value="PHAGE INTEGRASE-RELATED"/>
    <property type="match status" value="1"/>
</dbReference>
<name>A0A437MTT5_9SPHI</name>
<dbReference type="Pfam" id="PF13102">
    <property type="entry name" value="Phage_int_SAM_5"/>
    <property type="match status" value="1"/>
</dbReference>
<dbReference type="PROSITE" id="PS51898">
    <property type="entry name" value="TYR_RECOMBINASE"/>
    <property type="match status" value="1"/>
</dbReference>
<dbReference type="Proteomes" id="UP000282759">
    <property type="component" value="Unassembled WGS sequence"/>
</dbReference>
<dbReference type="InterPro" id="IPR010998">
    <property type="entry name" value="Integrase_recombinase_N"/>
</dbReference>